<name>A0A1D8KSB3_9CAUD</name>
<reference evidence="1 2" key="1">
    <citation type="journal article" date="2016" name="Virology">
        <title>The genomic content and context of auxiliary metabolic genes in marine cyanomyoviruses.</title>
        <authorList>
            <person name="Crummett L.T."/>
            <person name="Puxty R.J."/>
            <person name="Weihe C."/>
            <person name="Marston M.F."/>
            <person name="Martiny J.B."/>
        </authorList>
    </citation>
    <scope>NUCLEOTIDE SEQUENCE [LARGE SCALE GENOMIC DNA]</scope>
    <source>
        <strain evidence="1">0810PA09</strain>
    </source>
</reference>
<dbReference type="GeneID" id="30309999"/>
<keyword evidence="2" id="KW-1185">Reference proteome</keyword>
<sequence length="122" mass="14330">MTYPDEMFEEAERREKENQVLQIAIDAMDKYDEAFKKLAHIERAERILERYNHFYNLECSGLAHGTPITPEFQQAMALECMLDALRCENLNHEFDSIPTADINDLIVGLYQQGKDYLERVKQ</sequence>
<dbReference type="EMBL" id="KU686210">
    <property type="protein sequence ID" value="AOV61519.1"/>
    <property type="molecule type" value="Genomic_DNA"/>
</dbReference>
<dbReference type="RefSeq" id="YP_009325035.1">
    <property type="nucleotide sequence ID" value="NC_031944.1"/>
</dbReference>
<organism evidence="1 2">
    <name type="scientific">Synechococcus phage S-WAM1</name>
    <dbReference type="NCBI Taxonomy" id="1815521"/>
    <lineage>
        <taxon>Viruses</taxon>
        <taxon>Duplodnaviria</taxon>
        <taxon>Heunggongvirae</taxon>
        <taxon>Uroviricota</taxon>
        <taxon>Caudoviricetes</taxon>
        <taxon>Pantevenvirales</taxon>
        <taxon>Kyanoviridae</taxon>
        <taxon>Sokavirus</taxon>
        <taxon>Sokavirus swam1</taxon>
    </lineage>
</organism>
<gene>
    <name evidence="1" type="ORF">P090810_046</name>
</gene>
<protein>
    <submittedName>
        <fullName evidence="1">Uncharacterized protein</fullName>
    </submittedName>
</protein>
<dbReference type="Proteomes" id="UP000204364">
    <property type="component" value="Segment"/>
</dbReference>
<proteinExistence type="predicted"/>
<dbReference type="OrthoDB" id="34698at10239"/>
<dbReference type="KEGG" id="vg:30309999"/>
<accession>A0A1D8KSB3</accession>
<evidence type="ECO:0000313" key="2">
    <source>
        <dbReference type="Proteomes" id="UP000204364"/>
    </source>
</evidence>
<evidence type="ECO:0000313" key="1">
    <source>
        <dbReference type="EMBL" id="AOV61519.1"/>
    </source>
</evidence>